<evidence type="ECO:0000313" key="1">
    <source>
        <dbReference type="EMBL" id="QEF98879.1"/>
    </source>
</evidence>
<dbReference type="RefSeq" id="WP_147868360.1">
    <property type="nucleotide sequence ID" value="NZ_CP036264.1"/>
</dbReference>
<protein>
    <submittedName>
        <fullName evidence="1">Uncharacterized protein</fullName>
    </submittedName>
</protein>
<gene>
    <name evidence="1" type="ORF">Mal15_29370</name>
</gene>
<proteinExistence type="predicted"/>
<dbReference type="AlphaFoldDB" id="A0A5B9MED0"/>
<name>A0A5B9MED0_9BACT</name>
<dbReference type="KEGG" id="smam:Mal15_29370"/>
<accession>A0A5B9MED0</accession>
<evidence type="ECO:0000313" key="2">
    <source>
        <dbReference type="Proteomes" id="UP000321353"/>
    </source>
</evidence>
<dbReference type="Proteomes" id="UP000321353">
    <property type="component" value="Chromosome"/>
</dbReference>
<organism evidence="1 2">
    <name type="scientific">Stieleria maiorica</name>
    <dbReference type="NCBI Taxonomy" id="2795974"/>
    <lineage>
        <taxon>Bacteria</taxon>
        <taxon>Pseudomonadati</taxon>
        <taxon>Planctomycetota</taxon>
        <taxon>Planctomycetia</taxon>
        <taxon>Pirellulales</taxon>
        <taxon>Pirellulaceae</taxon>
        <taxon>Stieleria</taxon>
    </lineage>
</organism>
<dbReference type="EMBL" id="CP036264">
    <property type="protein sequence ID" value="QEF98879.1"/>
    <property type="molecule type" value="Genomic_DNA"/>
</dbReference>
<sequence length="188" mass="21110">MAVIQKRRSILDAESLKVFVYHDTEENERRLAEGRCRCGTEHNGRVFSLKELVRNNALYDPYCQDTLLSDDPIVPQSSVEAYRPGRYIYAVGESGDIRIALDCNRDHRDAIKHESLFHNANVMAAGEIGFQNGMIAFVDDSSGSYVTRGAMKSRPDFVGSLVNAIESNAIPIQDGVMEMLMDRLESFE</sequence>
<keyword evidence="2" id="KW-1185">Reference proteome</keyword>
<reference evidence="1 2" key="1">
    <citation type="submission" date="2019-02" db="EMBL/GenBank/DDBJ databases">
        <title>Planctomycetal bacteria perform biofilm scaping via a novel small molecule.</title>
        <authorList>
            <person name="Jeske O."/>
            <person name="Boedeker C."/>
            <person name="Wiegand S."/>
            <person name="Breitling P."/>
            <person name="Kallscheuer N."/>
            <person name="Jogler M."/>
            <person name="Rohde M."/>
            <person name="Petersen J."/>
            <person name="Medema M.H."/>
            <person name="Surup F."/>
            <person name="Jogler C."/>
        </authorList>
    </citation>
    <scope>NUCLEOTIDE SEQUENCE [LARGE SCALE GENOMIC DNA]</scope>
    <source>
        <strain evidence="1 2">Mal15</strain>
    </source>
</reference>